<name>A0ABR1D8J7_NECAM</name>
<dbReference type="InterPro" id="IPR056710">
    <property type="entry name" value="DUF7808"/>
</dbReference>
<sequence>MWLRLFRVIFPLAITYLQVVGSENADHLPDYHYQSRYVRCSRVDNDLYRTLCSVVAEKTVTKPGEQCFNDFDPHLKNIRSLCPTQCAFADVYEITHKVPSNHHICIKFENYGLIKRKKDVYLWRDGGCLNETIAFSIRCGFPLSRRNLMAIQKDSSSYLAKLLAL</sequence>
<keyword evidence="1" id="KW-0732">Signal</keyword>
<evidence type="ECO:0000313" key="3">
    <source>
        <dbReference type="EMBL" id="KAK6746825.1"/>
    </source>
</evidence>
<reference evidence="3 4" key="1">
    <citation type="submission" date="2023-08" db="EMBL/GenBank/DDBJ databases">
        <title>A Necator americanus chromosomal reference genome.</title>
        <authorList>
            <person name="Ilik V."/>
            <person name="Petrzelkova K.J."/>
            <person name="Pardy F."/>
            <person name="Fuh T."/>
            <person name="Niatou-Singa F.S."/>
            <person name="Gouil Q."/>
            <person name="Baker L."/>
            <person name="Ritchie M.E."/>
            <person name="Jex A.R."/>
            <person name="Gazzola D."/>
            <person name="Li H."/>
            <person name="Toshio Fujiwara R."/>
            <person name="Zhan B."/>
            <person name="Aroian R.V."/>
            <person name="Pafco B."/>
            <person name="Schwarz E.M."/>
        </authorList>
    </citation>
    <scope>NUCLEOTIDE SEQUENCE [LARGE SCALE GENOMIC DNA]</scope>
    <source>
        <strain evidence="3 4">Aroian</strain>
        <tissue evidence="3">Whole animal</tissue>
    </source>
</reference>
<feature type="domain" description="DUF7808" evidence="2">
    <location>
        <begin position="32"/>
        <end position="149"/>
    </location>
</feature>
<dbReference type="EMBL" id="JAVFWL010000004">
    <property type="protein sequence ID" value="KAK6746825.1"/>
    <property type="molecule type" value="Genomic_DNA"/>
</dbReference>
<accession>A0ABR1D8J7</accession>
<keyword evidence="4" id="KW-1185">Reference proteome</keyword>
<dbReference type="Pfam" id="PF25096">
    <property type="entry name" value="DUF7808"/>
    <property type="match status" value="1"/>
</dbReference>
<dbReference type="Proteomes" id="UP001303046">
    <property type="component" value="Unassembled WGS sequence"/>
</dbReference>
<evidence type="ECO:0000313" key="4">
    <source>
        <dbReference type="Proteomes" id="UP001303046"/>
    </source>
</evidence>
<gene>
    <name evidence="3" type="primary">Necator_chrIV.g13508</name>
    <name evidence="3" type="ORF">RB195_000217</name>
</gene>
<dbReference type="PANTHER" id="PTHR34493">
    <property type="entry name" value="PROTEIN CBG13422-RELATED"/>
    <property type="match status" value="1"/>
</dbReference>
<evidence type="ECO:0000259" key="2">
    <source>
        <dbReference type="Pfam" id="PF25096"/>
    </source>
</evidence>
<feature type="signal peptide" evidence="1">
    <location>
        <begin position="1"/>
        <end position="21"/>
    </location>
</feature>
<protein>
    <recommendedName>
        <fullName evidence="2">DUF7808 domain-containing protein</fullName>
    </recommendedName>
</protein>
<organism evidence="3 4">
    <name type="scientific">Necator americanus</name>
    <name type="common">Human hookworm</name>
    <dbReference type="NCBI Taxonomy" id="51031"/>
    <lineage>
        <taxon>Eukaryota</taxon>
        <taxon>Metazoa</taxon>
        <taxon>Ecdysozoa</taxon>
        <taxon>Nematoda</taxon>
        <taxon>Chromadorea</taxon>
        <taxon>Rhabditida</taxon>
        <taxon>Rhabditina</taxon>
        <taxon>Rhabditomorpha</taxon>
        <taxon>Strongyloidea</taxon>
        <taxon>Ancylostomatidae</taxon>
        <taxon>Bunostominae</taxon>
        <taxon>Necator</taxon>
    </lineage>
</organism>
<comment type="caution">
    <text evidence="3">The sequence shown here is derived from an EMBL/GenBank/DDBJ whole genome shotgun (WGS) entry which is preliminary data.</text>
</comment>
<feature type="chain" id="PRO_5046893965" description="DUF7808 domain-containing protein" evidence="1">
    <location>
        <begin position="22"/>
        <end position="165"/>
    </location>
</feature>
<proteinExistence type="predicted"/>
<evidence type="ECO:0000256" key="1">
    <source>
        <dbReference type="SAM" id="SignalP"/>
    </source>
</evidence>